<proteinExistence type="predicted"/>
<accession>A0A0F8YDC6</accession>
<feature type="non-terminal residue" evidence="1">
    <location>
        <position position="57"/>
    </location>
</feature>
<gene>
    <name evidence="1" type="ORF">LCGC14_2834240</name>
</gene>
<reference evidence="1" key="1">
    <citation type="journal article" date="2015" name="Nature">
        <title>Complex archaea that bridge the gap between prokaryotes and eukaryotes.</title>
        <authorList>
            <person name="Spang A."/>
            <person name="Saw J.H."/>
            <person name="Jorgensen S.L."/>
            <person name="Zaremba-Niedzwiedzka K."/>
            <person name="Martijn J."/>
            <person name="Lind A.E."/>
            <person name="van Eijk R."/>
            <person name="Schleper C."/>
            <person name="Guy L."/>
            <person name="Ettema T.J."/>
        </authorList>
    </citation>
    <scope>NUCLEOTIDE SEQUENCE</scope>
</reference>
<organism evidence="1">
    <name type="scientific">marine sediment metagenome</name>
    <dbReference type="NCBI Taxonomy" id="412755"/>
    <lineage>
        <taxon>unclassified sequences</taxon>
        <taxon>metagenomes</taxon>
        <taxon>ecological metagenomes</taxon>
    </lineage>
</organism>
<name>A0A0F8YDC6_9ZZZZ</name>
<dbReference type="EMBL" id="LAZR01054064">
    <property type="protein sequence ID" value="KKK79363.1"/>
    <property type="molecule type" value="Genomic_DNA"/>
</dbReference>
<dbReference type="AlphaFoldDB" id="A0A0F8YDC6"/>
<sequence length="57" mass="6819">MSLSFEQKMLCDLRILKEHFEYGFDIIDKDTLINTLGKLKAHLECMKIIEKMKEEEK</sequence>
<comment type="caution">
    <text evidence="1">The sequence shown here is derived from an EMBL/GenBank/DDBJ whole genome shotgun (WGS) entry which is preliminary data.</text>
</comment>
<evidence type="ECO:0000313" key="1">
    <source>
        <dbReference type="EMBL" id="KKK79363.1"/>
    </source>
</evidence>
<protein>
    <submittedName>
        <fullName evidence="1">Uncharacterized protein</fullName>
    </submittedName>
</protein>